<organism evidence="1 2">
    <name type="scientific">Zooshikella harenae</name>
    <dbReference type="NCBI Taxonomy" id="2827238"/>
    <lineage>
        <taxon>Bacteria</taxon>
        <taxon>Pseudomonadati</taxon>
        <taxon>Pseudomonadota</taxon>
        <taxon>Gammaproteobacteria</taxon>
        <taxon>Oceanospirillales</taxon>
        <taxon>Zooshikellaceae</taxon>
        <taxon>Zooshikella</taxon>
    </lineage>
</organism>
<dbReference type="RefSeq" id="WP_215822607.1">
    <property type="nucleotide sequence ID" value="NZ_JAGSOY010000233.1"/>
</dbReference>
<dbReference type="EMBL" id="JAGSOY010000233">
    <property type="protein sequence ID" value="MBU2714351.1"/>
    <property type="molecule type" value="Genomic_DNA"/>
</dbReference>
<accession>A0ABS5ZJU1</accession>
<comment type="caution">
    <text evidence="1">The sequence shown here is derived from an EMBL/GenBank/DDBJ whole genome shotgun (WGS) entry which is preliminary data.</text>
</comment>
<evidence type="ECO:0000313" key="1">
    <source>
        <dbReference type="EMBL" id="MBU2714351.1"/>
    </source>
</evidence>
<sequence>MLKEKLDGLRLSLIDEQNIEDLGFSGDTVISTIGSKGGAVCAPVLEFEVTGTDSLVIDKGNFNIQWSQIEISKNTVSVHRNGKAAVYKIVSKLSPIGTKRKLP</sequence>
<gene>
    <name evidence="1" type="ORF">KCG35_25205</name>
</gene>
<protein>
    <submittedName>
        <fullName evidence="1">Uncharacterized protein</fullName>
    </submittedName>
</protein>
<name>A0ABS5ZJU1_9GAMM</name>
<proteinExistence type="predicted"/>
<reference evidence="1 2" key="1">
    <citation type="submission" date="2021-04" db="EMBL/GenBank/DDBJ databases">
        <authorList>
            <person name="Pira H."/>
            <person name="Risdian C."/>
            <person name="Wink J."/>
        </authorList>
    </citation>
    <scope>NUCLEOTIDE SEQUENCE [LARGE SCALE GENOMIC DNA]</scope>
    <source>
        <strain evidence="1 2">WH53</strain>
    </source>
</reference>
<keyword evidence="2" id="KW-1185">Reference proteome</keyword>
<evidence type="ECO:0000313" key="2">
    <source>
        <dbReference type="Proteomes" id="UP000690515"/>
    </source>
</evidence>
<dbReference type="Proteomes" id="UP000690515">
    <property type="component" value="Unassembled WGS sequence"/>
</dbReference>